<reference evidence="2 3" key="1">
    <citation type="submission" date="2020-08" db="EMBL/GenBank/DDBJ databases">
        <authorList>
            <person name="Liu C."/>
            <person name="Sun Q."/>
        </authorList>
    </citation>
    <scope>NUCLEOTIDE SEQUENCE [LARGE SCALE GENOMIC DNA]</scope>
    <source>
        <strain evidence="2 3">NSJ-61</strain>
    </source>
</reference>
<dbReference type="EMBL" id="CP060636">
    <property type="protein sequence ID" value="QNM10833.1"/>
    <property type="molecule type" value="Genomic_DNA"/>
</dbReference>
<name>A0A7G9GJ51_9FIRM</name>
<gene>
    <name evidence="2" type="ORF">H9Q80_11120</name>
</gene>
<evidence type="ECO:0000313" key="2">
    <source>
        <dbReference type="EMBL" id="QNM10833.1"/>
    </source>
</evidence>
<keyword evidence="1" id="KW-1133">Transmembrane helix</keyword>
<feature type="transmembrane region" description="Helical" evidence="1">
    <location>
        <begin position="26"/>
        <end position="47"/>
    </location>
</feature>
<accession>A0A7G9GJ51</accession>
<dbReference type="AlphaFoldDB" id="A0A7G9GJ51"/>
<dbReference type="Proteomes" id="UP000515856">
    <property type="component" value="Chromosome"/>
</dbReference>
<keyword evidence="1" id="KW-0472">Membrane</keyword>
<sequence>MLVLLYIMLFMLYALCLFTLQLCFTGVNIGLTMTISLICTFITYLVIRHYIYTPVKSESKSYHTEQKALFHILRYDNDEEERILTH</sequence>
<protein>
    <submittedName>
        <fullName evidence="2">Uncharacterized protein</fullName>
    </submittedName>
</protein>
<proteinExistence type="predicted"/>
<evidence type="ECO:0000313" key="3">
    <source>
        <dbReference type="Proteomes" id="UP000515856"/>
    </source>
</evidence>
<keyword evidence="3" id="KW-1185">Reference proteome</keyword>
<dbReference type="KEGG" id="ehn:H9Q80_11120"/>
<keyword evidence="1" id="KW-0812">Transmembrane</keyword>
<organism evidence="2 3">
    <name type="scientific">[Eubacterium] hominis</name>
    <dbReference type="NCBI Taxonomy" id="2764325"/>
    <lineage>
        <taxon>Bacteria</taxon>
        <taxon>Bacillati</taxon>
        <taxon>Bacillota</taxon>
        <taxon>Erysipelotrichia</taxon>
        <taxon>Erysipelotrichales</taxon>
        <taxon>Erysipelotrichaceae</taxon>
        <taxon>Amedibacillus</taxon>
    </lineage>
</organism>
<dbReference type="RefSeq" id="WP_117454177.1">
    <property type="nucleotide sequence ID" value="NZ_CP060636.1"/>
</dbReference>
<evidence type="ECO:0000256" key="1">
    <source>
        <dbReference type="SAM" id="Phobius"/>
    </source>
</evidence>